<dbReference type="Proteomes" id="UP001190700">
    <property type="component" value="Unassembled WGS sequence"/>
</dbReference>
<evidence type="ECO:0000313" key="2">
    <source>
        <dbReference type="Proteomes" id="UP001190700"/>
    </source>
</evidence>
<dbReference type="EMBL" id="LGRX02022103">
    <property type="protein sequence ID" value="KAK3255948.1"/>
    <property type="molecule type" value="Genomic_DNA"/>
</dbReference>
<dbReference type="SUPFAM" id="SSF56112">
    <property type="entry name" value="Protein kinase-like (PK-like)"/>
    <property type="match status" value="1"/>
</dbReference>
<gene>
    <name evidence="1" type="ORF">CYMTET_34894</name>
</gene>
<keyword evidence="2" id="KW-1185">Reference proteome</keyword>
<proteinExistence type="predicted"/>
<feature type="non-terminal residue" evidence="1">
    <location>
        <position position="1"/>
    </location>
</feature>
<dbReference type="InterPro" id="IPR011009">
    <property type="entry name" value="Kinase-like_dom_sf"/>
</dbReference>
<accession>A0AAE0KPI2</accession>
<reference evidence="1 2" key="1">
    <citation type="journal article" date="2015" name="Genome Biol. Evol.">
        <title>Comparative Genomics of a Bacterivorous Green Alga Reveals Evolutionary Causalities and Consequences of Phago-Mixotrophic Mode of Nutrition.</title>
        <authorList>
            <person name="Burns J.A."/>
            <person name="Paasch A."/>
            <person name="Narechania A."/>
            <person name="Kim E."/>
        </authorList>
    </citation>
    <scope>NUCLEOTIDE SEQUENCE [LARGE SCALE GENOMIC DNA]</scope>
    <source>
        <strain evidence="1 2">PLY_AMNH</strain>
    </source>
</reference>
<name>A0AAE0KPI2_9CHLO</name>
<dbReference type="AlphaFoldDB" id="A0AAE0KPI2"/>
<evidence type="ECO:0000313" key="1">
    <source>
        <dbReference type="EMBL" id="KAK3255948.1"/>
    </source>
</evidence>
<comment type="caution">
    <text evidence="1">The sequence shown here is derived from an EMBL/GenBank/DDBJ whole genome shotgun (WGS) entry which is preliminary data.</text>
</comment>
<protein>
    <submittedName>
        <fullName evidence="1">Uncharacterized protein</fullName>
    </submittedName>
</protein>
<sequence length="270" mass="30347">YVAPELRCEGAVPTSATDIFAFGKTLEAVAAMLDGDDVGTDLRELIEELTVPEAAARPSAVHACGHRYFTAVSNWRRGQTRTCSIGACKGQWQLSEGLECGNQKGPPHFVCHECLRDYVSTEAAQCKDRICCPLVKLEQCTGVAYTDAELAHALPAEELRGYLEQRLKHMEAQLVQEFEKLHKETLETELKKLRSMDELTREVLSARRHVEDELLNLKWRAATPRRPTNMLHTALPHQVALRKGSTQNRKRADERTIISKESVSKRTLKV</sequence>
<organism evidence="1 2">
    <name type="scientific">Cymbomonas tetramitiformis</name>
    <dbReference type="NCBI Taxonomy" id="36881"/>
    <lineage>
        <taxon>Eukaryota</taxon>
        <taxon>Viridiplantae</taxon>
        <taxon>Chlorophyta</taxon>
        <taxon>Pyramimonadophyceae</taxon>
        <taxon>Pyramimonadales</taxon>
        <taxon>Pyramimonadaceae</taxon>
        <taxon>Cymbomonas</taxon>
    </lineage>
</organism>